<keyword evidence="1" id="KW-0175">Coiled coil</keyword>
<reference evidence="2 3" key="1">
    <citation type="submission" date="2016-10" db="EMBL/GenBank/DDBJ databases">
        <authorList>
            <person name="de Groot N.N."/>
        </authorList>
    </citation>
    <scope>NUCLEOTIDE SEQUENCE [LARGE SCALE GENOMIC DNA]</scope>
    <source>
        <strain evidence="2 3">DSM 21633</strain>
    </source>
</reference>
<sequence>MRKLLLVIAIIMIYLVSNGISWVERSLNQLDKEEIETTEESEAQPTTNRWGDDILYIEPSEENQKPDEEQIIRKYETTFEDLKEETVNEIGEMKEEVLSELDEDTNPLKMGALVLKYEQKATQLEEDIDQKFTEFFDSYKSELNRHGYSTNSVSKLERQYKRTKSQLKNELVKEANTWIEEQKNF</sequence>
<dbReference type="STRING" id="571933.SAMN05216362_1226"/>
<dbReference type="EMBL" id="FOES01000022">
    <property type="protein sequence ID" value="SEQ67769.1"/>
    <property type="molecule type" value="Genomic_DNA"/>
</dbReference>
<dbReference type="AlphaFoldDB" id="A0A1H9HZF6"/>
<name>A0A1H9HZF6_9BACI</name>
<dbReference type="OrthoDB" id="2971401at2"/>
<evidence type="ECO:0000313" key="2">
    <source>
        <dbReference type="EMBL" id="SEQ67769.1"/>
    </source>
</evidence>
<evidence type="ECO:0000256" key="1">
    <source>
        <dbReference type="SAM" id="Coils"/>
    </source>
</evidence>
<accession>A0A1H9HZF6</accession>
<dbReference type="RefSeq" id="WP_091773947.1">
    <property type="nucleotide sequence ID" value="NZ_FOES01000022.1"/>
</dbReference>
<protein>
    <submittedName>
        <fullName evidence="2">Uncharacterized protein</fullName>
    </submittedName>
</protein>
<keyword evidence="3" id="KW-1185">Reference proteome</keyword>
<dbReference type="Proteomes" id="UP000199427">
    <property type="component" value="Unassembled WGS sequence"/>
</dbReference>
<proteinExistence type="predicted"/>
<evidence type="ECO:0000313" key="3">
    <source>
        <dbReference type="Proteomes" id="UP000199427"/>
    </source>
</evidence>
<organism evidence="2 3">
    <name type="scientific">Piscibacillus halophilus</name>
    <dbReference type="NCBI Taxonomy" id="571933"/>
    <lineage>
        <taxon>Bacteria</taxon>
        <taxon>Bacillati</taxon>
        <taxon>Bacillota</taxon>
        <taxon>Bacilli</taxon>
        <taxon>Bacillales</taxon>
        <taxon>Bacillaceae</taxon>
        <taxon>Piscibacillus</taxon>
    </lineage>
</organism>
<feature type="coiled-coil region" evidence="1">
    <location>
        <begin position="114"/>
        <end position="173"/>
    </location>
</feature>
<gene>
    <name evidence="2" type="ORF">SAMN05216362_1226</name>
</gene>